<protein>
    <submittedName>
        <fullName evidence="1">Uncharacterized protein</fullName>
    </submittedName>
</protein>
<reference evidence="1 2" key="1">
    <citation type="submission" date="2020-06" db="EMBL/GenBank/DDBJ databases">
        <title>Transcriptomic and genomic resources for Thalictrum thalictroides and T. hernandezii: Facilitating candidate gene discovery in an emerging model plant lineage.</title>
        <authorList>
            <person name="Arias T."/>
            <person name="Riano-Pachon D.M."/>
            <person name="Di Stilio V.S."/>
        </authorList>
    </citation>
    <scope>NUCLEOTIDE SEQUENCE [LARGE SCALE GENOMIC DNA]</scope>
    <source>
        <strain evidence="2">cv. WT478/WT964</strain>
        <tissue evidence="1">Leaves</tissue>
    </source>
</reference>
<keyword evidence="2" id="KW-1185">Reference proteome</keyword>
<dbReference type="EMBL" id="JABWDY010013881">
    <property type="protein sequence ID" value="KAF5198005.1"/>
    <property type="molecule type" value="Genomic_DNA"/>
</dbReference>
<organism evidence="1 2">
    <name type="scientific">Thalictrum thalictroides</name>
    <name type="common">Rue-anemone</name>
    <name type="synonym">Anemone thalictroides</name>
    <dbReference type="NCBI Taxonomy" id="46969"/>
    <lineage>
        <taxon>Eukaryota</taxon>
        <taxon>Viridiplantae</taxon>
        <taxon>Streptophyta</taxon>
        <taxon>Embryophyta</taxon>
        <taxon>Tracheophyta</taxon>
        <taxon>Spermatophyta</taxon>
        <taxon>Magnoliopsida</taxon>
        <taxon>Ranunculales</taxon>
        <taxon>Ranunculaceae</taxon>
        <taxon>Thalictroideae</taxon>
        <taxon>Thalictrum</taxon>
    </lineage>
</organism>
<evidence type="ECO:0000313" key="1">
    <source>
        <dbReference type="EMBL" id="KAF5198005.1"/>
    </source>
</evidence>
<accession>A0A7J6WNH3</accession>
<sequence length="134" mass="13700">MANTRSQSIRPRDASPHAVDEVQSNVVIDAVFPTSNVVVDVVAPNGRHAYPNVPTGQTRHLVSNAADAIIKAKVLKAQAAAMKAQAAGLAAAEATALPRNSAMRNTAYATSQALAASTESGAAVATQSVNVVDI</sequence>
<dbReference type="Proteomes" id="UP000554482">
    <property type="component" value="Unassembled WGS sequence"/>
</dbReference>
<gene>
    <name evidence="1" type="ORF">FRX31_012408</name>
</gene>
<proteinExistence type="predicted"/>
<comment type="caution">
    <text evidence="1">The sequence shown here is derived from an EMBL/GenBank/DDBJ whole genome shotgun (WGS) entry which is preliminary data.</text>
</comment>
<name>A0A7J6WNH3_THATH</name>
<evidence type="ECO:0000313" key="2">
    <source>
        <dbReference type="Proteomes" id="UP000554482"/>
    </source>
</evidence>
<dbReference type="AlphaFoldDB" id="A0A7J6WNH3"/>